<dbReference type="Proteomes" id="UP000053342">
    <property type="component" value="Unassembled WGS sequence"/>
</dbReference>
<dbReference type="InterPro" id="IPR001765">
    <property type="entry name" value="Carbonic_anhydrase"/>
</dbReference>
<dbReference type="GO" id="GO:0005737">
    <property type="term" value="C:cytoplasm"/>
    <property type="evidence" value="ECO:0007669"/>
    <property type="project" value="TreeGrafter"/>
</dbReference>
<dbReference type="SMART" id="SM00947">
    <property type="entry name" value="Pro_CA"/>
    <property type="match status" value="1"/>
</dbReference>
<dbReference type="SUPFAM" id="SSF53056">
    <property type="entry name" value="beta-carbonic anhydrase, cab"/>
    <property type="match status" value="1"/>
</dbReference>
<dbReference type="GeneID" id="27360191"/>
<dbReference type="GO" id="GO:0008270">
    <property type="term" value="F:zinc ion binding"/>
    <property type="evidence" value="ECO:0007669"/>
    <property type="project" value="InterPro"/>
</dbReference>
<feature type="region of interest" description="Disordered" evidence="10">
    <location>
        <begin position="143"/>
        <end position="191"/>
    </location>
</feature>
<proteinExistence type="inferred from homology"/>
<evidence type="ECO:0000256" key="1">
    <source>
        <dbReference type="ARBA" id="ARBA00006217"/>
    </source>
</evidence>
<feature type="binding site" evidence="9">
    <location>
        <position position="287"/>
    </location>
    <ligand>
        <name>Zn(2+)</name>
        <dbReference type="ChEBI" id="CHEBI:29105"/>
    </ligand>
</feature>
<evidence type="ECO:0000256" key="5">
    <source>
        <dbReference type="ARBA" id="ARBA00022833"/>
    </source>
</evidence>
<sequence>MLSRPLAYSTSSIAFLPSSTSSSSSTLRRLSTNLACRVNKSEAPFSAAEQLGLIGVHHSSSHQPSSSLPPWFRSARFIGTSCRTASSRSTPVSCTSGIYWSFSRIRPAAPSQSSFSKSSGDLFISRRFPSSLRVLIQQTRFCSSSSHKHSTTPSTHTNNTTTAAPPEGQKADEEEEEFNPITMSPDPNSDDAFTKAFNNNSAWRRSLAETEPELFESLGKGQSPQILWIGCADSRCPETTILGLKPGEIFCHRNIANILTPTDINSLSVIQFAVQYLKVKHIIICGHTSCGGIAAALDNKKLGLIDTWLMPLRAIRRENLGLLDSLDDKERALKLVELNVRHGAKVLHENPIVIDAIQERGLQVHGLIYNVGTGELRELDIGEDDDVVKSRRIAFKTE</sequence>
<feature type="binding site" evidence="9">
    <location>
        <position position="231"/>
    </location>
    <ligand>
        <name>Zn(2+)</name>
        <dbReference type="ChEBI" id="CHEBI:29105"/>
    </ligand>
</feature>
<evidence type="ECO:0000313" key="11">
    <source>
        <dbReference type="EMBL" id="KIW39512.1"/>
    </source>
</evidence>
<feature type="binding site" evidence="9">
    <location>
        <position position="290"/>
    </location>
    <ligand>
        <name>Zn(2+)</name>
        <dbReference type="ChEBI" id="CHEBI:29105"/>
    </ligand>
</feature>
<dbReference type="GO" id="GO:0015976">
    <property type="term" value="P:carbon utilization"/>
    <property type="evidence" value="ECO:0007669"/>
    <property type="project" value="InterPro"/>
</dbReference>
<keyword evidence="5 9" id="KW-0862">Zinc</keyword>
<comment type="catalytic activity">
    <reaction evidence="8">
        <text>hydrogencarbonate + H(+) = CO2 + H2O</text>
        <dbReference type="Rhea" id="RHEA:10748"/>
        <dbReference type="ChEBI" id="CHEBI:15377"/>
        <dbReference type="ChEBI" id="CHEBI:15378"/>
        <dbReference type="ChEBI" id="CHEBI:16526"/>
        <dbReference type="ChEBI" id="CHEBI:17544"/>
        <dbReference type="EC" id="4.2.1.1"/>
    </reaction>
</comment>
<keyword evidence="12" id="KW-1185">Reference proteome</keyword>
<dbReference type="AlphaFoldDB" id="A0A0D2BPQ5"/>
<dbReference type="PANTHER" id="PTHR11002:SF76">
    <property type="entry name" value="CARBONIC ANHYDRASE"/>
    <property type="match status" value="1"/>
</dbReference>
<name>A0A0D2BPQ5_9EURO</name>
<dbReference type="OrthoDB" id="10248475at2759"/>
<evidence type="ECO:0000256" key="8">
    <source>
        <dbReference type="ARBA" id="ARBA00048348"/>
    </source>
</evidence>
<evidence type="ECO:0000256" key="2">
    <source>
        <dbReference type="ARBA" id="ARBA00012925"/>
    </source>
</evidence>
<dbReference type="PROSITE" id="PS00705">
    <property type="entry name" value="PROK_CO2_ANHYDRASE_2"/>
    <property type="match status" value="1"/>
</dbReference>
<dbReference type="FunFam" id="3.40.1050.10:FF:000001">
    <property type="entry name" value="Carbonic anhydrase"/>
    <property type="match status" value="1"/>
</dbReference>
<evidence type="ECO:0000256" key="3">
    <source>
        <dbReference type="ARBA" id="ARBA00014628"/>
    </source>
</evidence>
<dbReference type="PANTHER" id="PTHR11002">
    <property type="entry name" value="CARBONIC ANHYDRASE"/>
    <property type="match status" value="1"/>
</dbReference>
<dbReference type="CDD" id="cd00883">
    <property type="entry name" value="beta_CA_cladeA"/>
    <property type="match status" value="1"/>
</dbReference>
<feature type="binding site" evidence="9">
    <location>
        <position position="233"/>
    </location>
    <ligand>
        <name>Zn(2+)</name>
        <dbReference type="ChEBI" id="CHEBI:29105"/>
    </ligand>
</feature>
<dbReference type="STRING" id="215243.A0A0D2BPQ5"/>
<evidence type="ECO:0000256" key="10">
    <source>
        <dbReference type="SAM" id="MobiDB-lite"/>
    </source>
</evidence>
<dbReference type="VEuPathDB" id="FungiDB:PV06_08117"/>
<comment type="cofactor">
    <cofactor evidence="9">
        <name>Zn(2+)</name>
        <dbReference type="ChEBI" id="CHEBI:29105"/>
    </cofactor>
    <text evidence="9">Binds 1 zinc ion per subunit.</text>
</comment>
<dbReference type="GO" id="GO:0004089">
    <property type="term" value="F:carbonate dehydratase activity"/>
    <property type="evidence" value="ECO:0007669"/>
    <property type="project" value="UniProtKB-EC"/>
</dbReference>
<keyword evidence="6" id="KW-0456">Lyase</keyword>
<dbReference type="RefSeq" id="XP_016259728.1">
    <property type="nucleotide sequence ID" value="XM_016409420.1"/>
</dbReference>
<dbReference type="InterPro" id="IPR015892">
    <property type="entry name" value="Carbonic_anhydrase_CS"/>
</dbReference>
<dbReference type="GO" id="GO:0071244">
    <property type="term" value="P:cellular response to carbon dioxide"/>
    <property type="evidence" value="ECO:0007669"/>
    <property type="project" value="TreeGrafter"/>
</dbReference>
<dbReference type="Gene3D" id="3.40.1050.10">
    <property type="entry name" value="Carbonic anhydrase"/>
    <property type="match status" value="1"/>
</dbReference>
<keyword evidence="4 9" id="KW-0479">Metal-binding</keyword>
<reference evidence="11 12" key="1">
    <citation type="submission" date="2015-01" db="EMBL/GenBank/DDBJ databases">
        <title>The Genome Sequence of Exophiala oligosperma CBS72588.</title>
        <authorList>
            <consortium name="The Broad Institute Genomics Platform"/>
            <person name="Cuomo C."/>
            <person name="de Hoog S."/>
            <person name="Gorbushina A."/>
            <person name="Stielow B."/>
            <person name="Teixiera M."/>
            <person name="Abouelleil A."/>
            <person name="Chapman S.B."/>
            <person name="Priest M."/>
            <person name="Young S.K."/>
            <person name="Wortman J."/>
            <person name="Nusbaum C."/>
            <person name="Birren B."/>
        </authorList>
    </citation>
    <scope>NUCLEOTIDE SEQUENCE [LARGE SCALE GENOMIC DNA]</scope>
    <source>
        <strain evidence="11 12">CBS 72588</strain>
    </source>
</reference>
<evidence type="ECO:0000256" key="7">
    <source>
        <dbReference type="ARBA" id="ARBA00031969"/>
    </source>
</evidence>
<dbReference type="HOGENOM" id="CLU_058069_0_0_1"/>
<evidence type="ECO:0000256" key="4">
    <source>
        <dbReference type="ARBA" id="ARBA00022723"/>
    </source>
</evidence>
<accession>A0A0D2BPQ5</accession>
<feature type="compositionally biased region" description="Low complexity" evidence="10">
    <location>
        <begin position="151"/>
        <end position="166"/>
    </location>
</feature>
<dbReference type="Pfam" id="PF00484">
    <property type="entry name" value="Pro_CA"/>
    <property type="match status" value="1"/>
</dbReference>
<dbReference type="InterPro" id="IPR036874">
    <property type="entry name" value="Carbonic_anhydrase_sf"/>
</dbReference>
<dbReference type="GO" id="GO:0034599">
    <property type="term" value="P:cellular response to oxidative stress"/>
    <property type="evidence" value="ECO:0007669"/>
    <property type="project" value="TreeGrafter"/>
</dbReference>
<evidence type="ECO:0000256" key="9">
    <source>
        <dbReference type="PIRSR" id="PIRSR601765-1"/>
    </source>
</evidence>
<evidence type="ECO:0000313" key="12">
    <source>
        <dbReference type="Proteomes" id="UP000053342"/>
    </source>
</evidence>
<comment type="similarity">
    <text evidence="1">Belongs to the beta-class carbonic anhydrase family.</text>
</comment>
<organism evidence="11 12">
    <name type="scientific">Exophiala oligosperma</name>
    <dbReference type="NCBI Taxonomy" id="215243"/>
    <lineage>
        <taxon>Eukaryota</taxon>
        <taxon>Fungi</taxon>
        <taxon>Dikarya</taxon>
        <taxon>Ascomycota</taxon>
        <taxon>Pezizomycotina</taxon>
        <taxon>Eurotiomycetes</taxon>
        <taxon>Chaetothyriomycetidae</taxon>
        <taxon>Chaetothyriales</taxon>
        <taxon>Herpotrichiellaceae</taxon>
        <taxon>Exophiala</taxon>
    </lineage>
</organism>
<dbReference type="EC" id="4.2.1.1" evidence="2"/>
<dbReference type="EMBL" id="KN847339">
    <property type="protein sequence ID" value="KIW39512.1"/>
    <property type="molecule type" value="Genomic_DNA"/>
</dbReference>
<protein>
    <recommendedName>
        <fullName evidence="3">Carbonic anhydrase</fullName>
        <ecNumber evidence="2">4.2.1.1</ecNumber>
    </recommendedName>
    <alternativeName>
        <fullName evidence="7">Carbonate dehydratase</fullName>
    </alternativeName>
</protein>
<gene>
    <name evidence="11" type="ORF">PV06_08117</name>
</gene>
<evidence type="ECO:0000256" key="6">
    <source>
        <dbReference type="ARBA" id="ARBA00023239"/>
    </source>
</evidence>